<dbReference type="HOGENOM" id="CLU_2382195_0_0_9"/>
<comment type="caution">
    <text evidence="1">The sequence shown here is derived from an EMBL/GenBank/DDBJ whole genome shotgun (WGS) entry which is preliminary data.</text>
</comment>
<accession>B9Y5Y4</accession>
<dbReference type="Proteomes" id="UP000005950">
    <property type="component" value="Unassembled WGS sequence"/>
</dbReference>
<reference evidence="1 2" key="1">
    <citation type="submission" date="2008-12" db="EMBL/GenBank/DDBJ databases">
        <authorList>
            <person name="Fulton L."/>
            <person name="Clifton S."/>
            <person name="Fulton B."/>
            <person name="Xu J."/>
            <person name="Minx P."/>
            <person name="Pepin K.H."/>
            <person name="Johnson M."/>
            <person name="Bhonagiri V."/>
            <person name="Nash W.E."/>
            <person name="Mardis E.R."/>
            <person name="Wilson R.K."/>
        </authorList>
    </citation>
    <scope>NUCLEOTIDE SEQUENCE [LARGE SCALE GENOMIC DNA]</scope>
    <source>
        <strain evidence="1 2">DSM 12042</strain>
    </source>
</reference>
<reference evidence="1 2" key="2">
    <citation type="submission" date="2009-02" db="EMBL/GenBank/DDBJ databases">
        <title>Draft genome sequence of Holdemania filiformis DSM 12042.</title>
        <authorList>
            <person name="Sudarsanam P."/>
            <person name="Ley R."/>
            <person name="Guruge J."/>
            <person name="Turnbaugh P.J."/>
            <person name="Mahowald M."/>
            <person name="Liep D."/>
            <person name="Gordon J."/>
        </authorList>
    </citation>
    <scope>NUCLEOTIDE SEQUENCE [LARGE SCALE GENOMIC DNA]</scope>
    <source>
        <strain evidence="1 2">DSM 12042</strain>
    </source>
</reference>
<organism evidence="1 2">
    <name type="scientific">Holdemania filiformis DSM 12042</name>
    <dbReference type="NCBI Taxonomy" id="545696"/>
    <lineage>
        <taxon>Bacteria</taxon>
        <taxon>Bacillati</taxon>
        <taxon>Bacillota</taxon>
        <taxon>Erysipelotrichia</taxon>
        <taxon>Erysipelotrichales</taxon>
        <taxon>Erysipelotrichaceae</taxon>
        <taxon>Holdemania</taxon>
    </lineage>
</organism>
<evidence type="ECO:0000313" key="2">
    <source>
        <dbReference type="Proteomes" id="UP000005950"/>
    </source>
</evidence>
<evidence type="ECO:0000313" key="1">
    <source>
        <dbReference type="EMBL" id="EEF68597.1"/>
    </source>
</evidence>
<dbReference type="EMBL" id="ACCF01000071">
    <property type="protein sequence ID" value="EEF68597.1"/>
    <property type="molecule type" value="Genomic_DNA"/>
</dbReference>
<dbReference type="AlphaFoldDB" id="B9Y5Y4"/>
<gene>
    <name evidence="1" type="ORF">HOLDEFILI_01216</name>
</gene>
<protein>
    <submittedName>
        <fullName evidence="1">Uncharacterized protein</fullName>
    </submittedName>
</protein>
<dbReference type="STRING" id="545696.HOLDEFILI_01216"/>
<proteinExistence type="predicted"/>
<sequence length="94" mass="10461">MYCGCDLEAIRRLVEEGKGLAICNPQFPIVSEKIVKIPMRNKNPWQLSVAIPLRPQSRIAERFFQIVQKAALPLNKKLPGRTSTSSPKAASAED</sequence>
<name>B9Y5Y4_9FIRM</name>